<dbReference type="Gene3D" id="1.10.260.40">
    <property type="entry name" value="lambda repressor-like DNA-binding domains"/>
    <property type="match status" value="1"/>
</dbReference>
<name>A0A9X1THV8_9BACT</name>
<sequence>MTERIIAVLKAKNLNQKSAAQLLKLSGAKMSKVMSGEQTLSGEAFGILIKEFDIHPNWIFGYIGHADEVMYMSNLIPESELQKKDKEIQELKLELGDVYKQLAEERRNK</sequence>
<dbReference type="RefSeq" id="WP_234658189.1">
    <property type="nucleotide sequence ID" value="NZ_CP094997.1"/>
</dbReference>
<dbReference type="InterPro" id="IPR010982">
    <property type="entry name" value="Lambda_DNA-bd_dom_sf"/>
</dbReference>
<dbReference type="EMBL" id="JAJTTC010000010">
    <property type="protein sequence ID" value="MCF0065200.1"/>
    <property type="molecule type" value="Genomic_DNA"/>
</dbReference>
<evidence type="ECO:0000313" key="3">
    <source>
        <dbReference type="Proteomes" id="UP001139000"/>
    </source>
</evidence>
<feature type="coiled-coil region" evidence="1">
    <location>
        <begin position="81"/>
        <end position="108"/>
    </location>
</feature>
<protein>
    <submittedName>
        <fullName evidence="2">XRE family transcriptional regulator</fullName>
    </submittedName>
</protein>
<reference evidence="2" key="1">
    <citation type="submission" date="2021-12" db="EMBL/GenBank/DDBJ databases">
        <title>Novel species in genus Dyadobacter.</title>
        <authorList>
            <person name="Ma C."/>
        </authorList>
    </citation>
    <scope>NUCLEOTIDE SEQUENCE</scope>
    <source>
        <strain evidence="2">LJ419</strain>
    </source>
</reference>
<dbReference type="GO" id="GO:0003677">
    <property type="term" value="F:DNA binding"/>
    <property type="evidence" value="ECO:0007669"/>
    <property type="project" value="InterPro"/>
</dbReference>
<evidence type="ECO:0000313" key="2">
    <source>
        <dbReference type="EMBL" id="MCF0065200.1"/>
    </source>
</evidence>
<accession>A0A9X1THV8</accession>
<dbReference type="Proteomes" id="UP001139000">
    <property type="component" value="Unassembled WGS sequence"/>
</dbReference>
<organism evidence="2 3">
    <name type="scientific">Dyadobacter chenwenxiniae</name>
    <dbReference type="NCBI Taxonomy" id="2906456"/>
    <lineage>
        <taxon>Bacteria</taxon>
        <taxon>Pseudomonadati</taxon>
        <taxon>Bacteroidota</taxon>
        <taxon>Cytophagia</taxon>
        <taxon>Cytophagales</taxon>
        <taxon>Spirosomataceae</taxon>
        <taxon>Dyadobacter</taxon>
    </lineage>
</organism>
<dbReference type="SUPFAM" id="SSF47413">
    <property type="entry name" value="lambda repressor-like DNA-binding domains"/>
    <property type="match status" value="1"/>
</dbReference>
<proteinExistence type="predicted"/>
<gene>
    <name evidence="2" type="ORF">LXM26_27040</name>
</gene>
<dbReference type="AlphaFoldDB" id="A0A9X1THV8"/>
<keyword evidence="1" id="KW-0175">Coiled coil</keyword>
<evidence type="ECO:0000256" key="1">
    <source>
        <dbReference type="SAM" id="Coils"/>
    </source>
</evidence>
<comment type="caution">
    <text evidence="2">The sequence shown here is derived from an EMBL/GenBank/DDBJ whole genome shotgun (WGS) entry which is preliminary data.</text>
</comment>
<keyword evidence="3" id="KW-1185">Reference proteome</keyword>